<proteinExistence type="inferred from homology"/>
<dbReference type="InterPro" id="IPR015955">
    <property type="entry name" value="Lactate_DH/Glyco_Ohase_4_C"/>
</dbReference>
<evidence type="ECO:0000256" key="7">
    <source>
        <dbReference type="ARBA" id="ARBA00023211"/>
    </source>
</evidence>
<dbReference type="AlphaFoldDB" id="A0A382S6X0"/>
<feature type="non-terminal residue" evidence="11">
    <location>
        <position position="1"/>
    </location>
</feature>
<dbReference type="PANTHER" id="PTHR32092">
    <property type="entry name" value="6-PHOSPHO-BETA-GLUCOSIDASE-RELATED"/>
    <property type="match status" value="1"/>
</dbReference>
<evidence type="ECO:0000256" key="2">
    <source>
        <dbReference type="ARBA" id="ARBA00001936"/>
    </source>
</evidence>
<dbReference type="GO" id="GO:0004553">
    <property type="term" value="F:hydrolase activity, hydrolyzing O-glycosyl compounds"/>
    <property type="evidence" value="ECO:0007669"/>
    <property type="project" value="InterPro"/>
</dbReference>
<evidence type="ECO:0000256" key="9">
    <source>
        <dbReference type="ARBA" id="ARBA00023295"/>
    </source>
</evidence>
<evidence type="ECO:0000256" key="3">
    <source>
        <dbReference type="ARBA" id="ARBA00010141"/>
    </source>
</evidence>
<dbReference type="PRINTS" id="PR00732">
    <property type="entry name" value="GLHYDRLASE4"/>
</dbReference>
<feature type="domain" description="Glycosyl hydrolase family 4 C-terminal" evidence="10">
    <location>
        <begin position="195"/>
        <end position="243"/>
    </location>
</feature>
<keyword evidence="7" id="KW-0464">Manganese</keyword>
<evidence type="ECO:0000313" key="11">
    <source>
        <dbReference type="EMBL" id="SVD05639.1"/>
    </source>
</evidence>
<feature type="non-terminal residue" evidence="11">
    <location>
        <position position="246"/>
    </location>
</feature>
<keyword evidence="6" id="KW-0520">NAD</keyword>
<keyword evidence="4" id="KW-0479">Metal-binding</keyword>
<evidence type="ECO:0000256" key="4">
    <source>
        <dbReference type="ARBA" id="ARBA00022723"/>
    </source>
</evidence>
<dbReference type="InterPro" id="IPR053715">
    <property type="entry name" value="GH4_Enzyme_sf"/>
</dbReference>
<dbReference type="Gene3D" id="3.90.1820.10">
    <property type="entry name" value="AglA-like glucosidase"/>
    <property type="match status" value="1"/>
</dbReference>
<keyword evidence="5" id="KW-0378">Hydrolase</keyword>
<evidence type="ECO:0000256" key="6">
    <source>
        <dbReference type="ARBA" id="ARBA00023027"/>
    </source>
</evidence>
<reference evidence="11" key="1">
    <citation type="submission" date="2018-05" db="EMBL/GenBank/DDBJ databases">
        <authorList>
            <person name="Lanie J.A."/>
            <person name="Ng W.-L."/>
            <person name="Kazmierczak K.M."/>
            <person name="Andrzejewski T.M."/>
            <person name="Davidsen T.M."/>
            <person name="Wayne K.J."/>
            <person name="Tettelin H."/>
            <person name="Glass J.I."/>
            <person name="Rusch D."/>
            <person name="Podicherti R."/>
            <person name="Tsui H.-C.T."/>
            <person name="Winkler M.E."/>
        </authorList>
    </citation>
    <scope>NUCLEOTIDE SEQUENCE</scope>
</reference>
<dbReference type="InterPro" id="IPR022616">
    <property type="entry name" value="Glyco_hydro_4_C"/>
</dbReference>
<comment type="cofactor">
    <cofactor evidence="1">
        <name>NAD(+)</name>
        <dbReference type="ChEBI" id="CHEBI:57540"/>
    </cofactor>
</comment>
<evidence type="ECO:0000256" key="8">
    <source>
        <dbReference type="ARBA" id="ARBA00023277"/>
    </source>
</evidence>
<dbReference type="Pfam" id="PF02056">
    <property type="entry name" value="Glyco_hydro_4"/>
    <property type="match status" value="1"/>
</dbReference>
<dbReference type="GO" id="GO:0046872">
    <property type="term" value="F:metal ion binding"/>
    <property type="evidence" value="ECO:0007669"/>
    <property type="project" value="UniProtKB-KW"/>
</dbReference>
<comment type="cofactor">
    <cofactor evidence="2">
        <name>Mn(2+)</name>
        <dbReference type="ChEBI" id="CHEBI:29035"/>
    </cofactor>
</comment>
<dbReference type="SUPFAM" id="SSF51735">
    <property type="entry name" value="NAD(P)-binding Rossmann-fold domains"/>
    <property type="match status" value="1"/>
</dbReference>
<keyword evidence="9" id="KW-0326">Glycosidase</keyword>
<dbReference type="InterPro" id="IPR036291">
    <property type="entry name" value="NAD(P)-bd_dom_sf"/>
</dbReference>
<dbReference type="GO" id="GO:0016616">
    <property type="term" value="F:oxidoreductase activity, acting on the CH-OH group of donors, NAD or NADP as acceptor"/>
    <property type="evidence" value="ECO:0007669"/>
    <property type="project" value="InterPro"/>
</dbReference>
<evidence type="ECO:0000256" key="5">
    <source>
        <dbReference type="ARBA" id="ARBA00022801"/>
    </source>
</evidence>
<keyword evidence="8" id="KW-0119">Carbohydrate metabolism</keyword>
<evidence type="ECO:0000259" key="10">
    <source>
        <dbReference type="Pfam" id="PF11975"/>
    </source>
</evidence>
<dbReference type="Pfam" id="PF11975">
    <property type="entry name" value="Glyco_hydro_4C"/>
    <property type="match status" value="1"/>
</dbReference>
<dbReference type="InterPro" id="IPR001088">
    <property type="entry name" value="Glyco_hydro_4"/>
</dbReference>
<evidence type="ECO:0000256" key="1">
    <source>
        <dbReference type="ARBA" id="ARBA00001911"/>
    </source>
</evidence>
<dbReference type="GO" id="GO:0005975">
    <property type="term" value="P:carbohydrate metabolic process"/>
    <property type="evidence" value="ECO:0007669"/>
    <property type="project" value="InterPro"/>
</dbReference>
<dbReference type="SUPFAM" id="SSF56327">
    <property type="entry name" value="LDH C-terminal domain-like"/>
    <property type="match status" value="1"/>
</dbReference>
<dbReference type="EMBL" id="UINC01126878">
    <property type="protein sequence ID" value="SVD05639.1"/>
    <property type="molecule type" value="Genomic_DNA"/>
</dbReference>
<sequence length="246" mass="26999">MKKIVIIGAGSLVFSSRLTADLLSYPLLADSHFALVDIDPERLDYAGQIVSKICEQGPYPLASYSLHQDRATALVDADFVISSILVGGYQAIQAEIDIPKKYGVCQAIGDTLTPGGIMRCLRTLPIQAALARDILKLCPDALLLNYTNPMAMLCWGMSEACPDVKLVGLCHSVQGTTEQWAERLGLSINDVQFRCAGINHQAWITEFKAGSNDLLADIGRLAETPEIWRHDTSRMEYVKHFGYPVT</sequence>
<dbReference type="PANTHER" id="PTHR32092:SF6">
    <property type="entry name" value="ALPHA-GALACTOSIDASE"/>
    <property type="match status" value="1"/>
</dbReference>
<protein>
    <recommendedName>
        <fullName evidence="10">Glycosyl hydrolase family 4 C-terminal domain-containing protein</fullName>
    </recommendedName>
</protein>
<organism evidence="11">
    <name type="scientific">marine metagenome</name>
    <dbReference type="NCBI Taxonomy" id="408172"/>
    <lineage>
        <taxon>unclassified sequences</taxon>
        <taxon>metagenomes</taxon>
        <taxon>ecological metagenomes</taxon>
    </lineage>
</organism>
<accession>A0A382S6X0</accession>
<name>A0A382S6X0_9ZZZZ</name>
<gene>
    <name evidence="11" type="ORF">METZ01_LOCUS358493</name>
</gene>
<comment type="similarity">
    <text evidence="3">Belongs to the glycosyl hydrolase 4 family.</text>
</comment>